<evidence type="ECO:0000313" key="11">
    <source>
        <dbReference type="EMBL" id="CAI8808521.1"/>
    </source>
</evidence>
<dbReference type="GO" id="GO:0006450">
    <property type="term" value="P:regulation of translational fidelity"/>
    <property type="evidence" value="ECO:0007669"/>
    <property type="project" value="TreeGrafter"/>
</dbReference>
<evidence type="ECO:0000256" key="6">
    <source>
        <dbReference type="ARBA" id="ARBA00022741"/>
    </source>
</evidence>
<comment type="catalytic activity">
    <reaction evidence="8 9">
        <text>L-threonine + hydrogencarbonate + ATP = L-threonylcarbamoyladenylate + diphosphate + H2O</text>
        <dbReference type="Rhea" id="RHEA:36407"/>
        <dbReference type="ChEBI" id="CHEBI:15377"/>
        <dbReference type="ChEBI" id="CHEBI:17544"/>
        <dbReference type="ChEBI" id="CHEBI:30616"/>
        <dbReference type="ChEBI" id="CHEBI:33019"/>
        <dbReference type="ChEBI" id="CHEBI:57926"/>
        <dbReference type="ChEBI" id="CHEBI:73682"/>
        <dbReference type="EC" id="2.7.7.87"/>
    </reaction>
</comment>
<dbReference type="HAMAP" id="MF_01852">
    <property type="entry name" value="TsaC"/>
    <property type="match status" value="1"/>
</dbReference>
<dbReference type="GO" id="GO:0061710">
    <property type="term" value="F:L-threonylcarbamoyladenylate synthase"/>
    <property type="evidence" value="ECO:0007669"/>
    <property type="project" value="UniProtKB-EC"/>
</dbReference>
<comment type="similarity">
    <text evidence="9">Belongs to the SUA5 family. TsaC subfamily.</text>
</comment>
<dbReference type="InterPro" id="IPR006070">
    <property type="entry name" value="Sua5-like_dom"/>
</dbReference>
<evidence type="ECO:0000256" key="2">
    <source>
        <dbReference type="ARBA" id="ARBA00022490"/>
    </source>
</evidence>
<reference evidence="11" key="1">
    <citation type="submission" date="2023-03" db="EMBL/GenBank/DDBJ databases">
        <authorList>
            <person name="Pearce D."/>
        </authorList>
    </citation>
    <scope>NUCLEOTIDE SEQUENCE</scope>
    <source>
        <strain evidence="11">Mc</strain>
    </source>
</reference>
<evidence type="ECO:0000256" key="8">
    <source>
        <dbReference type="ARBA" id="ARBA00048366"/>
    </source>
</evidence>
<dbReference type="InterPro" id="IPR023535">
    <property type="entry name" value="TC-AMP_synthase"/>
</dbReference>
<dbReference type="PROSITE" id="PS51163">
    <property type="entry name" value="YRDC"/>
    <property type="match status" value="1"/>
</dbReference>
<evidence type="ECO:0000256" key="3">
    <source>
        <dbReference type="ARBA" id="ARBA00022679"/>
    </source>
</evidence>
<gene>
    <name evidence="9 11" type="primary">tsaC</name>
    <name evidence="11" type="ORF">MCNOR_1707</name>
</gene>
<evidence type="ECO:0000256" key="7">
    <source>
        <dbReference type="ARBA" id="ARBA00022840"/>
    </source>
</evidence>
<dbReference type="EC" id="2.7.7.87" evidence="9"/>
<organism evidence="11 12">
    <name type="scientific">Methylococcus capsulatus</name>
    <dbReference type="NCBI Taxonomy" id="414"/>
    <lineage>
        <taxon>Bacteria</taxon>
        <taxon>Pseudomonadati</taxon>
        <taxon>Pseudomonadota</taxon>
        <taxon>Gammaproteobacteria</taxon>
        <taxon>Methylococcales</taxon>
        <taxon>Methylococcaceae</taxon>
        <taxon>Methylococcus</taxon>
    </lineage>
</organism>
<dbReference type="Gene3D" id="3.90.870.10">
    <property type="entry name" value="DHBP synthase"/>
    <property type="match status" value="1"/>
</dbReference>
<protein>
    <recommendedName>
        <fullName evidence="9">Threonylcarbamoyl-AMP synthase</fullName>
        <shortName evidence="9">TC-AMP synthase</shortName>
        <ecNumber evidence="9">2.7.7.87</ecNumber>
    </recommendedName>
    <alternativeName>
        <fullName evidence="9">L-threonylcarbamoyladenylate synthase</fullName>
    </alternativeName>
    <alternativeName>
        <fullName evidence="9">t(6)A37 threonylcarbamoyladenosine biosynthesis protein TsaC</fullName>
    </alternativeName>
    <alternativeName>
        <fullName evidence="9">tRNA threonylcarbamoyladenosine biosynthesis protein TsaC</fullName>
    </alternativeName>
</protein>
<sequence length="186" mass="20139">MGWISGFRLRLAANALRNGRIVAYPTEAVYGLGCDPFNEDAVRKLLALKRRSQTKGLILIAADVEAVESLVDLARVPLGAEVRAGWPGPTTWLIPPRPGIPDWLRGAHDSLAVRVTAHPVAAALCRVFGGAIVSTSANLSGHRPARTPVRLWCQFPRRAIHFLPGRLGGAVRPTAIFDAMSGRRIR</sequence>
<keyword evidence="4 9" id="KW-0819">tRNA processing</keyword>
<dbReference type="InterPro" id="IPR017945">
    <property type="entry name" value="DHBP_synth_RibB-like_a/b_dom"/>
</dbReference>
<dbReference type="Proteomes" id="UP001158598">
    <property type="component" value="Chromosome"/>
</dbReference>
<keyword evidence="6 9" id="KW-0547">Nucleotide-binding</keyword>
<keyword evidence="7 9" id="KW-0067">ATP-binding</keyword>
<dbReference type="AlphaFoldDB" id="A0AA35UZW7"/>
<accession>A0AA35UZW7</accession>
<dbReference type="GO" id="GO:0000049">
    <property type="term" value="F:tRNA binding"/>
    <property type="evidence" value="ECO:0007669"/>
    <property type="project" value="TreeGrafter"/>
</dbReference>
<dbReference type="PANTHER" id="PTHR17490">
    <property type="entry name" value="SUA5"/>
    <property type="match status" value="1"/>
</dbReference>
<evidence type="ECO:0000256" key="9">
    <source>
        <dbReference type="HAMAP-Rule" id="MF_01852"/>
    </source>
</evidence>
<evidence type="ECO:0000256" key="1">
    <source>
        <dbReference type="ARBA" id="ARBA00004496"/>
    </source>
</evidence>
<feature type="domain" description="YrdC-like" evidence="10">
    <location>
        <begin position="6"/>
        <end position="186"/>
    </location>
</feature>
<dbReference type="InterPro" id="IPR050156">
    <property type="entry name" value="TC-AMP_synthase_SUA5"/>
</dbReference>
<comment type="subcellular location">
    <subcellularLocation>
        <location evidence="1 9">Cytoplasm</location>
    </subcellularLocation>
</comment>
<evidence type="ECO:0000259" key="10">
    <source>
        <dbReference type="PROSITE" id="PS51163"/>
    </source>
</evidence>
<keyword evidence="2 9" id="KW-0963">Cytoplasm</keyword>
<comment type="function">
    <text evidence="9">Required for the formation of a threonylcarbamoyl group on adenosine at position 37 (t(6)A37) in tRNAs that read codons beginning with adenine. Catalyzes the conversion of L-threonine, HCO(3)(-)/CO(2) and ATP to give threonylcarbamoyl-AMP (TC-AMP) as the acyladenylate intermediate, with the release of diphosphate.</text>
</comment>
<dbReference type="GO" id="GO:0005737">
    <property type="term" value="C:cytoplasm"/>
    <property type="evidence" value="ECO:0007669"/>
    <property type="project" value="UniProtKB-SubCell"/>
</dbReference>
<proteinExistence type="inferred from homology"/>
<evidence type="ECO:0000256" key="5">
    <source>
        <dbReference type="ARBA" id="ARBA00022695"/>
    </source>
</evidence>
<keyword evidence="5 9" id="KW-0548">Nucleotidyltransferase</keyword>
<dbReference type="SUPFAM" id="SSF55821">
    <property type="entry name" value="YrdC/RibB"/>
    <property type="match status" value="1"/>
</dbReference>
<name>A0AA35UZW7_METCP</name>
<dbReference type="RefSeq" id="WP_017365593.1">
    <property type="nucleotide sequence ID" value="NZ_CP079097.1"/>
</dbReference>
<keyword evidence="3 9" id="KW-0808">Transferase</keyword>
<dbReference type="GO" id="GO:0003725">
    <property type="term" value="F:double-stranded RNA binding"/>
    <property type="evidence" value="ECO:0007669"/>
    <property type="project" value="InterPro"/>
</dbReference>
<dbReference type="Pfam" id="PF01300">
    <property type="entry name" value="Sua5_yciO_yrdC"/>
    <property type="match status" value="1"/>
</dbReference>
<dbReference type="GO" id="GO:0002949">
    <property type="term" value="P:tRNA threonylcarbamoyladenosine modification"/>
    <property type="evidence" value="ECO:0007669"/>
    <property type="project" value="UniProtKB-UniRule"/>
</dbReference>
<dbReference type="GO" id="GO:0005524">
    <property type="term" value="F:ATP binding"/>
    <property type="evidence" value="ECO:0007669"/>
    <property type="project" value="UniProtKB-UniRule"/>
</dbReference>
<dbReference type="PANTHER" id="PTHR17490:SF18">
    <property type="entry name" value="THREONYLCARBAMOYL-AMP SYNTHASE"/>
    <property type="match status" value="1"/>
</dbReference>
<evidence type="ECO:0000313" key="12">
    <source>
        <dbReference type="Proteomes" id="UP001158598"/>
    </source>
</evidence>
<evidence type="ECO:0000256" key="4">
    <source>
        <dbReference type="ARBA" id="ARBA00022694"/>
    </source>
</evidence>
<dbReference type="EMBL" id="OX458332">
    <property type="protein sequence ID" value="CAI8808521.1"/>
    <property type="molecule type" value="Genomic_DNA"/>
</dbReference>